<feature type="transmembrane region" description="Helical" evidence="2">
    <location>
        <begin position="426"/>
        <end position="445"/>
    </location>
</feature>
<feature type="transmembrane region" description="Helical" evidence="2">
    <location>
        <begin position="250"/>
        <end position="270"/>
    </location>
</feature>
<dbReference type="STRING" id="1423804.FD14_GL001044"/>
<feature type="transmembrane region" description="Helical" evidence="2">
    <location>
        <begin position="451"/>
        <end position="476"/>
    </location>
</feature>
<dbReference type="Pfam" id="PF20990">
    <property type="entry name" value="DUF2207_C"/>
    <property type="match status" value="1"/>
</dbReference>
<dbReference type="EMBL" id="AYZM01000112">
    <property type="protein sequence ID" value="KRN21526.1"/>
    <property type="molecule type" value="Genomic_DNA"/>
</dbReference>
<feature type="signal peptide" evidence="3">
    <location>
        <begin position="1"/>
        <end position="27"/>
    </location>
</feature>
<dbReference type="Pfam" id="PF09972">
    <property type="entry name" value="DUF2207"/>
    <property type="match status" value="1"/>
</dbReference>
<dbReference type="InterPro" id="IPR018702">
    <property type="entry name" value="DUF2207"/>
</dbReference>
<keyword evidence="3" id="KW-0732">Signal</keyword>
<dbReference type="RefSeq" id="WP_057152007.1">
    <property type="nucleotide sequence ID" value="NZ_AYZM01000112.1"/>
</dbReference>
<dbReference type="InterPro" id="IPR048389">
    <property type="entry name" value="YciQ-like_C"/>
</dbReference>
<reference evidence="6 7" key="1">
    <citation type="journal article" date="2015" name="Genome Announc.">
        <title>Expanding the biotechnology potential of lactobacilli through comparative genomics of 213 strains and associated genera.</title>
        <authorList>
            <person name="Sun Z."/>
            <person name="Harris H.M."/>
            <person name="McCann A."/>
            <person name="Guo C."/>
            <person name="Argimon S."/>
            <person name="Zhang W."/>
            <person name="Yang X."/>
            <person name="Jeffery I.B."/>
            <person name="Cooney J.C."/>
            <person name="Kagawa T.F."/>
            <person name="Liu W."/>
            <person name="Song Y."/>
            <person name="Salvetti E."/>
            <person name="Wrobel A."/>
            <person name="Rasinkangas P."/>
            <person name="Parkhill J."/>
            <person name="Rea M.C."/>
            <person name="O'Sullivan O."/>
            <person name="Ritari J."/>
            <person name="Douillard F.P."/>
            <person name="Paul Ross R."/>
            <person name="Yang R."/>
            <person name="Briner A.E."/>
            <person name="Felis G.E."/>
            <person name="de Vos W.M."/>
            <person name="Barrangou R."/>
            <person name="Klaenhammer T.R."/>
            <person name="Caufield P.W."/>
            <person name="Cui Y."/>
            <person name="Zhang H."/>
            <person name="O'Toole P.W."/>
        </authorList>
    </citation>
    <scope>NUCLEOTIDE SEQUENCE [LARGE SCALE GENOMIC DNA]</scope>
    <source>
        <strain evidence="6 7">DSM 23365</strain>
    </source>
</reference>
<protein>
    <submittedName>
        <fullName evidence="6">Integral membrane protein</fullName>
    </submittedName>
</protein>
<comment type="caution">
    <text evidence="6">The sequence shown here is derived from an EMBL/GenBank/DDBJ whole genome shotgun (WGS) entry which is preliminary data.</text>
</comment>
<feature type="coiled-coil region" evidence="1">
    <location>
        <begin position="224"/>
        <end position="251"/>
    </location>
</feature>
<feature type="domain" description="Predicted membrane protein YciQ-like C-terminal" evidence="5">
    <location>
        <begin position="290"/>
        <end position="534"/>
    </location>
</feature>
<dbReference type="Proteomes" id="UP000051442">
    <property type="component" value="Unassembled WGS sequence"/>
</dbReference>
<evidence type="ECO:0000313" key="7">
    <source>
        <dbReference type="Proteomes" id="UP000051442"/>
    </source>
</evidence>
<keyword evidence="2" id="KW-0812">Transmembrane</keyword>
<evidence type="ECO:0000256" key="3">
    <source>
        <dbReference type="SAM" id="SignalP"/>
    </source>
</evidence>
<gene>
    <name evidence="6" type="ORF">FD14_GL001044</name>
</gene>
<keyword evidence="2" id="KW-1133">Transmembrane helix</keyword>
<dbReference type="OrthoDB" id="2138002at2"/>
<evidence type="ECO:0000259" key="4">
    <source>
        <dbReference type="Pfam" id="PF09972"/>
    </source>
</evidence>
<evidence type="ECO:0000256" key="1">
    <source>
        <dbReference type="SAM" id="Coils"/>
    </source>
</evidence>
<organism evidence="6 7">
    <name type="scientific">Secundilactobacillus similis DSM 23365 = JCM 2765</name>
    <dbReference type="NCBI Taxonomy" id="1423804"/>
    <lineage>
        <taxon>Bacteria</taxon>
        <taxon>Bacillati</taxon>
        <taxon>Bacillota</taxon>
        <taxon>Bacilli</taxon>
        <taxon>Lactobacillales</taxon>
        <taxon>Lactobacillaceae</taxon>
        <taxon>Secundilactobacillus</taxon>
    </lineage>
</organism>
<sequence length="607" mass="67232">MNHRLFWGISLLFSLLTMSALSVNAHAKSFRINQYHVQINLQKNGDALVHQQITYHFNGNFNGVYYNQDTAGIGRLSQTKVTVGNQQLRQSTSGAPQTYSLTQQRNNTRFKVYYPAHNQTVTFNYQYRLGGVITNYRDTAEMNWKIIGSAWDVALKNVRINVQLPAQHISTLQAWTHGPLSGQTNVSKTRGQVTMTVATVPENTAVESHLLFPTTVTPTAPTKATNRKQAAQQLEAKLAREANQKRQLTVLIPLILTVILLLAAAGHLYGQWRWFKHHAKHQVNELPVVHRFDIPHYSPVASQSILTRQAPNTKAFSAWLLELAAAGELQIIPEADTYRLTETDKLTAVHRKDPLLHFMFNVIGQPDSDTHLSTVTLAEISDYQPTGDSNPLLDHFDDWADQQYQAVTEYNFFDKLNQQIRVHAHLLLWLNFTLMILGILTSAFMGHSAWISTGIILTVLIFGLSLAVSLSAFWGLSPYTQAGEEAVAEVKGFKLMMTDIGQFDRSQVGDLILWEQLLPYAVSLGVAKQVIKAMQTEFTQAELIDGLSIYYPLFFYGNFGTNTFSTQFDSDFGSAITSSDSSISGGSGGFSSGSSGGFGGGSGGGAF</sequence>
<evidence type="ECO:0000313" key="6">
    <source>
        <dbReference type="EMBL" id="KRN21526.1"/>
    </source>
</evidence>
<keyword evidence="1" id="KW-0175">Coiled coil</keyword>
<name>A0A0R2F115_9LACO</name>
<keyword evidence="7" id="KW-1185">Reference proteome</keyword>
<feature type="chain" id="PRO_5006416702" evidence="3">
    <location>
        <begin position="28"/>
        <end position="607"/>
    </location>
</feature>
<dbReference type="AlphaFoldDB" id="A0A0R2F115"/>
<evidence type="ECO:0000259" key="5">
    <source>
        <dbReference type="Pfam" id="PF20990"/>
    </source>
</evidence>
<keyword evidence="2" id="KW-0472">Membrane</keyword>
<dbReference type="PATRIC" id="fig|1423804.4.peg.1121"/>
<evidence type="ECO:0000256" key="2">
    <source>
        <dbReference type="SAM" id="Phobius"/>
    </source>
</evidence>
<proteinExistence type="predicted"/>
<feature type="domain" description="DUF2207" evidence="4">
    <location>
        <begin position="31"/>
        <end position="212"/>
    </location>
</feature>
<accession>A0A0R2F115</accession>